<evidence type="ECO:0000256" key="1">
    <source>
        <dbReference type="SAM" id="MobiDB-lite"/>
    </source>
</evidence>
<dbReference type="STRING" id="1121022.GCA_000376105_01583"/>
<sequence>MTRGTSLALSLFLALGFAAPAVPQTIDAATPIPETKPAELKPAELKPYMPSSASAEASSEAPKPRPRLKPRTTVIPPNPAGPVRTMPANPDAPIGYVTTIPGGVTARPAPMVTPSLSPRAGQVSGAVPASTPISPDDIETFTDSVVRTLMQRDHVLGATVAIVQGNTPLLIKGYGYDRLSPMRHVDPNTSLFRIGSVTKTFTWIVARQEIEAGRIKLDAPFGDYLPNDIYVRDPRYKDITLRALMDHTSGYEDTSLGHLFQLNGSRLIGPDSYFHLHKPRRVREPGQFSSYSNYGAGLAARALQQTAHARDVPTLMETRIFQPLGMEHSTLREPYDVGATNLESLPAPLSPQLTRDLSDGFIWDGATYEPQPFDHAISLSGALGASSTAQDMARMMAMMLGNGQNDGIQLFNAASADAFRQPLMKMPEGYNGWASGLMVRESPAGFTTYGHGGATLWFNSNMILVPEMNLGIFISTNTQTGSALAASFPNLLLDHLSGDLVRPPLMPQPSMAYERNKAYYDAIKGHYVSSRRAYGGLEGAITRLLNTVSVTVDADGRLILNTQNGLSAFVPASAPGFFTQQDSEDGGPAQQTGGLHFLFNADGTHVSAFETATNEARYERVSWIHNPGMVTVLTAFMMVSCIFVWLSLAKGPARHEHPSEEQGRATLISAGLSILWLASIFVFHHWRSQLADDPGALFTKWPSGQVRLASTLAFIAALGTLYQFATYYFVYNERGRHGDGWPMWQKAAHGALLLFWGFYIIVLTAWGALEPWSW</sequence>
<dbReference type="Pfam" id="PF00144">
    <property type="entry name" value="Beta-lactamase"/>
    <property type="match status" value="1"/>
</dbReference>
<feature type="region of interest" description="Disordered" evidence="1">
    <location>
        <begin position="49"/>
        <end position="89"/>
    </location>
</feature>
<feature type="transmembrane region" description="Helical" evidence="2">
    <location>
        <begin position="623"/>
        <end position="646"/>
    </location>
</feature>
<gene>
    <name evidence="5" type="ORF">ABENE_00115</name>
</gene>
<dbReference type="EMBL" id="AWGB01000001">
    <property type="protein sequence ID" value="ESQ94530.1"/>
    <property type="molecule type" value="Genomic_DNA"/>
</dbReference>
<dbReference type="PANTHER" id="PTHR46825">
    <property type="entry name" value="D-ALANYL-D-ALANINE-CARBOXYPEPTIDASE/ENDOPEPTIDASE AMPH"/>
    <property type="match status" value="1"/>
</dbReference>
<evidence type="ECO:0000313" key="5">
    <source>
        <dbReference type="EMBL" id="ESQ94530.1"/>
    </source>
</evidence>
<reference evidence="5 6" key="1">
    <citation type="journal article" date="2014" name="Nature">
        <title>Sequential evolution of bacterial morphology by co-option of a developmental regulator.</title>
        <authorList>
            <person name="Jiang C."/>
            <person name="Brown P.J."/>
            <person name="Ducret A."/>
            <person name="Brun Y.V."/>
        </authorList>
    </citation>
    <scope>NUCLEOTIDE SEQUENCE [LARGE SCALE GENOMIC DNA]</scope>
    <source>
        <strain evidence="5 6">DSM 16100</strain>
    </source>
</reference>
<dbReference type="SUPFAM" id="SSF56601">
    <property type="entry name" value="beta-lactamase/transpeptidase-like"/>
    <property type="match status" value="1"/>
</dbReference>
<feature type="transmembrane region" description="Helical" evidence="2">
    <location>
        <begin position="751"/>
        <end position="769"/>
    </location>
</feature>
<protein>
    <recommendedName>
        <fullName evidence="4">Beta-lactamase-related domain-containing protein</fullName>
    </recommendedName>
</protein>
<name>V4Q9J2_9CAUL</name>
<keyword evidence="3" id="KW-0732">Signal</keyword>
<dbReference type="InterPro" id="IPR001466">
    <property type="entry name" value="Beta-lactam-related"/>
</dbReference>
<evidence type="ECO:0000256" key="3">
    <source>
        <dbReference type="SAM" id="SignalP"/>
    </source>
</evidence>
<feature type="chain" id="PRO_5004725824" description="Beta-lactamase-related domain-containing protein" evidence="3">
    <location>
        <begin position="22"/>
        <end position="774"/>
    </location>
</feature>
<dbReference type="AlphaFoldDB" id="V4Q9J2"/>
<feature type="transmembrane region" description="Helical" evidence="2">
    <location>
        <begin position="706"/>
        <end position="730"/>
    </location>
</feature>
<keyword evidence="6" id="KW-1185">Reference proteome</keyword>
<feature type="domain" description="Beta-lactamase-related" evidence="4">
    <location>
        <begin position="143"/>
        <end position="481"/>
    </location>
</feature>
<feature type="signal peptide" evidence="3">
    <location>
        <begin position="1"/>
        <end position="21"/>
    </location>
</feature>
<organism evidence="5 6">
    <name type="scientific">Asticcacaulis benevestitus DSM 16100 = ATCC BAA-896</name>
    <dbReference type="NCBI Taxonomy" id="1121022"/>
    <lineage>
        <taxon>Bacteria</taxon>
        <taxon>Pseudomonadati</taxon>
        <taxon>Pseudomonadota</taxon>
        <taxon>Alphaproteobacteria</taxon>
        <taxon>Caulobacterales</taxon>
        <taxon>Caulobacteraceae</taxon>
        <taxon>Asticcacaulis</taxon>
    </lineage>
</organism>
<dbReference type="PANTHER" id="PTHR46825:SF9">
    <property type="entry name" value="BETA-LACTAMASE-RELATED DOMAIN-CONTAINING PROTEIN"/>
    <property type="match status" value="1"/>
</dbReference>
<keyword evidence="2" id="KW-0472">Membrane</keyword>
<evidence type="ECO:0000313" key="6">
    <source>
        <dbReference type="Proteomes" id="UP000017837"/>
    </source>
</evidence>
<dbReference type="Proteomes" id="UP000017837">
    <property type="component" value="Unassembled WGS sequence"/>
</dbReference>
<proteinExistence type="predicted"/>
<comment type="caution">
    <text evidence="5">The sequence shown here is derived from an EMBL/GenBank/DDBJ whole genome shotgun (WGS) entry which is preliminary data.</text>
</comment>
<dbReference type="InterPro" id="IPR050491">
    <property type="entry name" value="AmpC-like"/>
</dbReference>
<dbReference type="eggNOG" id="COG1680">
    <property type="taxonomic scope" value="Bacteria"/>
</dbReference>
<evidence type="ECO:0000256" key="2">
    <source>
        <dbReference type="SAM" id="Phobius"/>
    </source>
</evidence>
<feature type="compositionally biased region" description="Low complexity" evidence="1">
    <location>
        <begin position="51"/>
        <end position="61"/>
    </location>
</feature>
<keyword evidence="2" id="KW-1133">Transmembrane helix</keyword>
<dbReference type="Gene3D" id="3.40.710.10">
    <property type="entry name" value="DD-peptidase/beta-lactamase superfamily"/>
    <property type="match status" value="1"/>
</dbReference>
<evidence type="ECO:0000259" key="4">
    <source>
        <dbReference type="Pfam" id="PF00144"/>
    </source>
</evidence>
<dbReference type="InterPro" id="IPR012338">
    <property type="entry name" value="Beta-lactam/transpept-like"/>
</dbReference>
<keyword evidence="2" id="KW-0812">Transmembrane</keyword>
<accession>V4Q9J2</accession>
<dbReference type="PATRIC" id="fig|1121022.4.peg.23"/>
<feature type="transmembrane region" description="Helical" evidence="2">
    <location>
        <begin position="667"/>
        <end position="686"/>
    </location>
</feature>